<feature type="region of interest" description="Disordered" evidence="9">
    <location>
        <begin position="372"/>
        <end position="434"/>
    </location>
</feature>
<dbReference type="GO" id="GO:0000978">
    <property type="term" value="F:RNA polymerase II cis-regulatory region sequence-specific DNA binding"/>
    <property type="evidence" value="ECO:0007669"/>
    <property type="project" value="TreeGrafter"/>
</dbReference>
<dbReference type="PANTHER" id="PTHR10032">
    <property type="entry name" value="ZINC FINGER PROTEIN WITH KRAB AND SCAN DOMAINS"/>
    <property type="match status" value="1"/>
</dbReference>
<keyword evidence="6" id="KW-0862">Zinc</keyword>
<evidence type="ECO:0000256" key="5">
    <source>
        <dbReference type="ARBA" id="ARBA00022771"/>
    </source>
</evidence>
<keyword evidence="12" id="KW-1185">Reference proteome</keyword>
<dbReference type="SUPFAM" id="SSF57667">
    <property type="entry name" value="beta-beta-alpha zinc fingers"/>
    <property type="match status" value="2"/>
</dbReference>
<dbReference type="GO" id="GO:0009913">
    <property type="term" value="P:epidermal cell differentiation"/>
    <property type="evidence" value="ECO:0007669"/>
    <property type="project" value="TreeGrafter"/>
</dbReference>
<feature type="compositionally biased region" description="Low complexity" evidence="9">
    <location>
        <begin position="1002"/>
        <end position="1051"/>
    </location>
</feature>
<feature type="compositionally biased region" description="Low complexity" evidence="9">
    <location>
        <begin position="247"/>
        <end position="259"/>
    </location>
</feature>
<dbReference type="GO" id="GO:0051241">
    <property type="term" value="P:negative regulation of multicellular organismal process"/>
    <property type="evidence" value="ECO:0007669"/>
    <property type="project" value="UniProtKB-ARBA"/>
</dbReference>
<feature type="compositionally biased region" description="Low complexity" evidence="9">
    <location>
        <begin position="738"/>
        <end position="749"/>
    </location>
</feature>
<evidence type="ECO:0000259" key="10">
    <source>
        <dbReference type="PROSITE" id="PS50157"/>
    </source>
</evidence>
<feature type="compositionally biased region" description="Low complexity" evidence="9">
    <location>
        <begin position="1063"/>
        <end position="1073"/>
    </location>
</feature>
<feature type="compositionally biased region" description="Gly residues" evidence="9">
    <location>
        <begin position="666"/>
        <end position="676"/>
    </location>
</feature>
<feature type="region of interest" description="Disordered" evidence="9">
    <location>
        <begin position="666"/>
        <end position="710"/>
    </location>
</feature>
<dbReference type="GO" id="GO:0008270">
    <property type="term" value="F:zinc ion binding"/>
    <property type="evidence" value="ECO:0007669"/>
    <property type="project" value="UniProtKB-KW"/>
</dbReference>
<dbReference type="GO" id="GO:0000981">
    <property type="term" value="F:DNA-binding transcription factor activity, RNA polymerase II-specific"/>
    <property type="evidence" value="ECO:0007669"/>
    <property type="project" value="TreeGrafter"/>
</dbReference>
<dbReference type="Pfam" id="PF00096">
    <property type="entry name" value="zf-C2H2"/>
    <property type="match status" value="1"/>
</dbReference>
<feature type="domain" description="C2H2-type" evidence="10">
    <location>
        <begin position="1368"/>
        <end position="1396"/>
    </location>
</feature>
<feature type="compositionally biased region" description="Low complexity" evidence="9">
    <location>
        <begin position="940"/>
        <end position="953"/>
    </location>
</feature>
<evidence type="ECO:0000256" key="9">
    <source>
        <dbReference type="SAM" id="MobiDB-lite"/>
    </source>
</evidence>
<dbReference type="OrthoDB" id="6508643at2759"/>
<gene>
    <name evidence="11" type="primary">106081175</name>
</gene>
<dbReference type="SMART" id="SM00355">
    <property type="entry name" value="ZnF_C2H2"/>
    <property type="match status" value="4"/>
</dbReference>
<dbReference type="InterPro" id="IPR036236">
    <property type="entry name" value="Znf_C2H2_sf"/>
</dbReference>
<reference evidence="11" key="1">
    <citation type="submission" date="2020-05" db="UniProtKB">
        <authorList>
            <consortium name="EnsemblMetazoa"/>
        </authorList>
    </citation>
    <scope>IDENTIFICATION</scope>
    <source>
        <strain evidence="11">USDA</strain>
    </source>
</reference>
<feature type="compositionally biased region" description="Low complexity" evidence="9">
    <location>
        <begin position="72"/>
        <end position="88"/>
    </location>
</feature>
<accession>A0A1I8P0I2</accession>
<feature type="compositionally biased region" description="Low complexity" evidence="9">
    <location>
        <begin position="1155"/>
        <end position="1179"/>
    </location>
</feature>
<dbReference type="GO" id="GO:0005634">
    <property type="term" value="C:nucleus"/>
    <property type="evidence" value="ECO:0007669"/>
    <property type="project" value="UniProtKB-SubCell"/>
</dbReference>
<dbReference type="PANTHER" id="PTHR10032:SF271">
    <property type="entry name" value="RH12261P-RELATED"/>
    <property type="match status" value="1"/>
</dbReference>
<feature type="compositionally biased region" description="Low complexity" evidence="9">
    <location>
        <begin position="97"/>
        <end position="110"/>
    </location>
</feature>
<dbReference type="KEGG" id="scac:106081175"/>
<feature type="region of interest" description="Disordered" evidence="9">
    <location>
        <begin position="1002"/>
        <end position="1126"/>
    </location>
</feature>
<feature type="region of interest" description="Disordered" evidence="9">
    <location>
        <begin position="1150"/>
        <end position="1179"/>
    </location>
</feature>
<dbReference type="Gene3D" id="3.30.160.60">
    <property type="entry name" value="Classic Zinc Finger"/>
    <property type="match status" value="2"/>
</dbReference>
<feature type="compositionally biased region" description="Polar residues" evidence="9">
    <location>
        <begin position="697"/>
        <end position="710"/>
    </location>
</feature>
<evidence type="ECO:0000313" key="12">
    <source>
        <dbReference type="Proteomes" id="UP000095300"/>
    </source>
</evidence>
<feature type="region of interest" description="Disordered" evidence="9">
    <location>
        <begin position="544"/>
        <end position="640"/>
    </location>
</feature>
<feature type="region of interest" description="Disordered" evidence="9">
    <location>
        <begin position="298"/>
        <end position="328"/>
    </location>
</feature>
<feature type="domain" description="C2H2-type" evidence="10">
    <location>
        <begin position="1312"/>
        <end position="1339"/>
    </location>
</feature>
<feature type="compositionally biased region" description="Pro residues" evidence="9">
    <location>
        <begin position="750"/>
        <end position="762"/>
    </location>
</feature>
<feature type="compositionally biased region" description="Basic and acidic residues" evidence="9">
    <location>
        <begin position="390"/>
        <end position="402"/>
    </location>
</feature>
<evidence type="ECO:0000256" key="3">
    <source>
        <dbReference type="ARBA" id="ARBA00022723"/>
    </source>
</evidence>
<feature type="compositionally biased region" description="Gly residues" evidence="9">
    <location>
        <begin position="577"/>
        <end position="604"/>
    </location>
</feature>
<feature type="region of interest" description="Disordered" evidence="9">
    <location>
        <begin position="19"/>
        <end position="115"/>
    </location>
</feature>
<comment type="similarity">
    <text evidence="2">Belongs to the krueppel C2H2-type zinc-finger protein family.</text>
</comment>
<feature type="compositionally biased region" description="Polar residues" evidence="9">
    <location>
        <begin position="260"/>
        <end position="269"/>
    </location>
</feature>
<evidence type="ECO:0000256" key="1">
    <source>
        <dbReference type="ARBA" id="ARBA00004123"/>
    </source>
</evidence>
<feature type="region of interest" description="Disordered" evidence="9">
    <location>
        <begin position="462"/>
        <end position="484"/>
    </location>
</feature>
<keyword evidence="7" id="KW-0539">Nucleus</keyword>
<feature type="region of interest" description="Disordered" evidence="9">
    <location>
        <begin position="934"/>
        <end position="983"/>
    </location>
</feature>
<dbReference type="GO" id="GO:0009968">
    <property type="term" value="P:negative regulation of signal transduction"/>
    <property type="evidence" value="ECO:0007669"/>
    <property type="project" value="UniProtKB-ARBA"/>
</dbReference>
<dbReference type="FunFam" id="3.30.160.60:FF:000452">
    <property type="entry name" value="Transcription factor Ovo-like 2"/>
    <property type="match status" value="1"/>
</dbReference>
<keyword evidence="3" id="KW-0479">Metal-binding</keyword>
<feature type="compositionally biased region" description="Gly residues" evidence="9">
    <location>
        <begin position="560"/>
        <end position="569"/>
    </location>
</feature>
<proteinExistence type="inferred from homology"/>
<feature type="compositionally biased region" description="Acidic residues" evidence="9">
    <location>
        <begin position="380"/>
        <end position="389"/>
    </location>
</feature>
<dbReference type="EnsemblMetazoa" id="SCAU003715-RE">
    <property type="protein sequence ID" value="SCAU003715-PE"/>
    <property type="gene ID" value="SCAU003715"/>
</dbReference>
<sequence>MPKIFLIKNRLHQQQQRLLESQNLLQDKTDDDRLVPPLSPSHNRERDRSTSPPSYHQARLQPFAEAKDFPRSRNASPSPSNIASTSDSLKALHIHNHQQQQQQQKQNLNLARSRSQSPIGDVLDLHKKSPLSCNVTSNVSKLRATEDYEGDEEEQPLSLVSSLTYLGRKRFHQYHRNLRTSAASPTASSTTVATTAPSATTTTTTTIAATEIDKVDSNNADKEKEENNEVGPVTSLCEKDRLSPPVTTATTTTTAASSTEACHSRSSSPAFSPIVDRVATCSSSLKQLQDCPDSFSKAINPKAEDQPQQLKQSLEELNDSPKSASPKHRYISSYKKSLIGGVVLTQAQRKEYPLEIVQKIQKENTTVFAQQQQQLRPIDENSDSDSDSDDGSKLIVDEKPLVPEEQPLSLRVRSSPPPEDKRPSPPPCPEPAVRCSVIQRTPSNLEENQRRRRSHEVFLPLGNLEHLGPEQQEPIDYHVPRRRSTLDNDEEQLLNAKRLERERKLREARRRSALLAARTILAQAKVNPRFIRSLPGILAAAAGHGRTTSGSNGSNQGQGFQNGFGGSNGSGSQQHSSGGGGSPTGFGGSGGLSGGAGGGGMGGGRDGRGNYGPNSPPSGALPPFYESLKSGNTMNGSSTTNFNSSATSNFLQQNAAAYLMSAASNGGGSSGGGGVGQQYNSSSGGDNMGGGGGISSAPNLTGSSSLDQATPSASSMLFANGHGNNSLPYSSLANCAKYNQPSSPSSAASPPQPNYPPHLPYGPNPSAYGIILKDEPDLEEYEEKIDIGAFAQNIIQATMGNSGNFNASAFEDAIMPDLASAAQGPNGAMVDSLQFTANLILSSQTDHLLEQLSNAVDLSSFLQRNCVDDENSTSPRQDFELVSTPSLTPDSVSITPVDCHNSSTLQLDTFHENLMQQLTNNITRTQQTAANYAPYERHQQQQQHQMQQQQHQQQPPPSYQHATRDIMQMQQQHHQHQQNGYQQNQATQPLNSLLNQNNLLMQQQQQHYQQQQQQHGNSYHHMQQQQQSQHSHQQHALSLNQHQLQQQQQQHLPHHHGGHGHHSQLGSNSNGHHPGPHHLMQHHSDNSNLSLPSPNSSSAISTTANGHMMIPSQSHHPMSSAASNTSSGSASAAALLDTSLLDAKPIIQSVSPTNSATSGSSRYCSSSCSSSSSTNSSYKQKRSVTVATASMAAAAAVAASASCLTSPTVAKLHESKVLQQRLGLPPEVQLEFVNGGHGIKNPLAIENSHGHHHHRIRSIDCVDDMKKPLISDTSMNGSIGGNSNSSCSSSNGNGVISGMNNNENNVQEPSNFVCRICLKSFTLKRLLNRHMKCHSEIKRYLCTFCGKGFNDTFDLKRHTRTHTGVRPYKCNLCEKSFTQRCSLESHCLKVHSMQHQYAYKERRTKMYVCEECGHTTCEPEVHYIHLKENHPYSPALLKFYDKRHFKFNNSQFANNLLGQLPMPVHN</sequence>
<evidence type="ECO:0000256" key="8">
    <source>
        <dbReference type="PROSITE-ProRule" id="PRU00042"/>
    </source>
</evidence>
<protein>
    <recommendedName>
        <fullName evidence="10">C2H2-type domain-containing protein</fullName>
    </recommendedName>
</protein>
<dbReference type="PROSITE" id="PS50157">
    <property type="entry name" value="ZINC_FINGER_C2H2_2"/>
    <property type="match status" value="3"/>
</dbReference>
<organism evidence="11 12">
    <name type="scientific">Stomoxys calcitrans</name>
    <name type="common">Stable fly</name>
    <name type="synonym">Conops calcitrans</name>
    <dbReference type="NCBI Taxonomy" id="35570"/>
    <lineage>
        <taxon>Eukaryota</taxon>
        <taxon>Metazoa</taxon>
        <taxon>Ecdysozoa</taxon>
        <taxon>Arthropoda</taxon>
        <taxon>Hexapoda</taxon>
        <taxon>Insecta</taxon>
        <taxon>Pterygota</taxon>
        <taxon>Neoptera</taxon>
        <taxon>Endopterygota</taxon>
        <taxon>Diptera</taxon>
        <taxon>Brachycera</taxon>
        <taxon>Muscomorpha</taxon>
        <taxon>Muscoidea</taxon>
        <taxon>Muscidae</taxon>
        <taxon>Stomoxys</taxon>
    </lineage>
</organism>
<keyword evidence="5 8" id="KW-0863">Zinc-finger</keyword>
<dbReference type="GO" id="GO:0045892">
    <property type="term" value="P:negative regulation of DNA-templated transcription"/>
    <property type="evidence" value="ECO:0007669"/>
    <property type="project" value="UniProtKB-ARBA"/>
</dbReference>
<feature type="compositionally biased region" description="Low complexity" evidence="9">
    <location>
        <begin position="630"/>
        <end position="640"/>
    </location>
</feature>
<keyword evidence="4" id="KW-0677">Repeat</keyword>
<feature type="compositionally biased region" description="Low complexity" evidence="9">
    <location>
        <begin position="967"/>
        <end position="983"/>
    </location>
</feature>
<dbReference type="STRING" id="35570.A0A1I8P0I2"/>
<dbReference type="GO" id="GO:0045596">
    <property type="term" value="P:negative regulation of cell differentiation"/>
    <property type="evidence" value="ECO:0007669"/>
    <property type="project" value="UniProtKB-ARBA"/>
</dbReference>
<feature type="compositionally biased region" description="Low complexity" evidence="9">
    <location>
        <begin position="180"/>
        <end position="210"/>
    </location>
</feature>
<dbReference type="InterPro" id="IPR013087">
    <property type="entry name" value="Znf_C2H2_type"/>
</dbReference>
<dbReference type="InterPro" id="IPR027756">
    <property type="entry name" value="Ovo-like"/>
</dbReference>
<feature type="compositionally biased region" description="Basic residues" evidence="9">
    <location>
        <begin position="1052"/>
        <end position="1062"/>
    </location>
</feature>
<name>A0A1I8P0I2_STOCA</name>
<evidence type="ECO:0000256" key="7">
    <source>
        <dbReference type="ARBA" id="ARBA00023242"/>
    </source>
</evidence>
<dbReference type="Proteomes" id="UP000095300">
    <property type="component" value="Unassembled WGS sequence"/>
</dbReference>
<evidence type="ECO:0000256" key="4">
    <source>
        <dbReference type="ARBA" id="ARBA00022737"/>
    </source>
</evidence>
<dbReference type="PROSITE" id="PS00028">
    <property type="entry name" value="ZINC_FINGER_C2H2_1"/>
    <property type="match status" value="3"/>
</dbReference>
<feature type="region of interest" description="Disordered" evidence="9">
    <location>
        <begin position="180"/>
        <end position="269"/>
    </location>
</feature>
<feature type="compositionally biased region" description="Basic and acidic residues" evidence="9">
    <location>
        <begin position="211"/>
        <end position="227"/>
    </location>
</feature>
<feature type="region of interest" description="Disordered" evidence="9">
    <location>
        <begin position="738"/>
        <end position="762"/>
    </location>
</feature>
<dbReference type="FunFam" id="3.30.160.60:FF:001250">
    <property type="entry name" value="putative transcription factor ovo-like protein 3"/>
    <property type="match status" value="1"/>
</dbReference>
<feature type="compositionally biased region" description="Low complexity" evidence="9">
    <location>
        <begin position="1086"/>
        <end position="1105"/>
    </location>
</feature>
<evidence type="ECO:0000256" key="6">
    <source>
        <dbReference type="ARBA" id="ARBA00022833"/>
    </source>
</evidence>
<comment type="subcellular location">
    <subcellularLocation>
        <location evidence="1">Nucleus</location>
    </subcellularLocation>
</comment>
<dbReference type="VEuPathDB" id="VectorBase:SCAU003715"/>
<feature type="compositionally biased region" description="Low complexity" evidence="9">
    <location>
        <begin position="545"/>
        <end position="559"/>
    </location>
</feature>
<feature type="domain" description="C2H2-type" evidence="10">
    <location>
        <begin position="1340"/>
        <end position="1367"/>
    </location>
</feature>
<evidence type="ECO:0000256" key="2">
    <source>
        <dbReference type="ARBA" id="ARBA00006991"/>
    </source>
</evidence>
<evidence type="ECO:0000313" key="11">
    <source>
        <dbReference type="EnsemblMetazoa" id="SCAU003715-PE"/>
    </source>
</evidence>